<feature type="domain" description="Thioester reductase (TE)" evidence="13">
    <location>
        <begin position="18"/>
        <end position="285"/>
    </location>
</feature>
<evidence type="ECO:0000256" key="7">
    <source>
        <dbReference type="ARBA" id="ARBA00023098"/>
    </source>
</evidence>
<evidence type="ECO:0000256" key="6">
    <source>
        <dbReference type="ARBA" id="ARBA00022989"/>
    </source>
</evidence>
<protein>
    <recommendedName>
        <fullName evidence="10">Fatty acyl-CoA reductase</fullName>
        <ecNumber evidence="10">1.2.1.84</ecNumber>
    </recommendedName>
</protein>
<dbReference type="InterPro" id="IPR026055">
    <property type="entry name" value="FAR"/>
</dbReference>
<dbReference type="FunFam" id="3.40.50.720:FF:000143">
    <property type="entry name" value="Fatty acyl-CoA reductase"/>
    <property type="match status" value="1"/>
</dbReference>
<dbReference type="Gene3D" id="3.40.50.720">
    <property type="entry name" value="NAD(P)-binding Rossmann-like Domain"/>
    <property type="match status" value="1"/>
</dbReference>
<name>A0AA38M2W1_9CUCU</name>
<comment type="similarity">
    <text evidence="2 10">Belongs to the fatty acyl-CoA reductase family.</text>
</comment>
<evidence type="ECO:0000313" key="15">
    <source>
        <dbReference type="Proteomes" id="UP001168821"/>
    </source>
</evidence>
<keyword evidence="11" id="KW-0175">Coiled coil</keyword>
<evidence type="ECO:0000256" key="11">
    <source>
        <dbReference type="SAM" id="Coils"/>
    </source>
</evidence>
<dbReference type="EC" id="1.2.1.84" evidence="10"/>
<gene>
    <name evidence="14" type="ORF">Zmor_028216</name>
</gene>
<evidence type="ECO:0000256" key="5">
    <source>
        <dbReference type="ARBA" id="ARBA00022857"/>
    </source>
</evidence>
<keyword evidence="3 10" id="KW-0444">Lipid biosynthesis</keyword>
<dbReference type="GO" id="GO:0102965">
    <property type="term" value="F:alcohol-forming long-chain fatty acyl-CoA reductase activity"/>
    <property type="evidence" value="ECO:0007669"/>
    <property type="project" value="UniProtKB-EC"/>
</dbReference>
<evidence type="ECO:0000256" key="8">
    <source>
        <dbReference type="ARBA" id="ARBA00023136"/>
    </source>
</evidence>
<evidence type="ECO:0000259" key="12">
    <source>
        <dbReference type="Pfam" id="PF03015"/>
    </source>
</evidence>
<dbReference type="Pfam" id="PF03015">
    <property type="entry name" value="Sterile"/>
    <property type="match status" value="1"/>
</dbReference>
<accession>A0AA38M2W1</accession>
<evidence type="ECO:0000256" key="3">
    <source>
        <dbReference type="ARBA" id="ARBA00022516"/>
    </source>
</evidence>
<keyword evidence="7 10" id="KW-0443">Lipid metabolism</keyword>
<dbReference type="CDD" id="cd05236">
    <property type="entry name" value="FAR-N_SDR_e"/>
    <property type="match status" value="1"/>
</dbReference>
<dbReference type="InterPro" id="IPR013120">
    <property type="entry name" value="FAR_NAD-bd"/>
</dbReference>
<dbReference type="EMBL" id="JALNTZ010000009">
    <property type="protein sequence ID" value="KAJ3641735.1"/>
    <property type="molecule type" value="Genomic_DNA"/>
</dbReference>
<feature type="coiled-coil region" evidence="11">
    <location>
        <begin position="556"/>
        <end position="590"/>
    </location>
</feature>
<dbReference type="GO" id="GO:0016020">
    <property type="term" value="C:membrane"/>
    <property type="evidence" value="ECO:0007669"/>
    <property type="project" value="UniProtKB-SubCell"/>
</dbReference>
<sequence length="605" mass="69611">MSNNSKISDFFKNQTIFLTGGTGLIGKLLVEKLVRISFDLKKVYILVRTKHGQNPQQRFEDFFDNSCFEKIKGENFKNKVSFITGDCNKPGLGLKSEDAHVLKNETTCIFHAAANVNFRQTIKEASYNVSSTKEMIKLAKEMANLKVFVYVSTAYSNCINNYIREEIYEPPIKAEAFLSLVKSCNERDLEKTLLPYLNKWPNNYAFSKCLSEDLIKDSITGISVAVVRPSIVTNTVRDPVPGWVDNYHGFVGLAAAGYRGVLQNLYLKKEKKLHLVPADFLCNCILAAAWDTANSKTIKVFNCVGKNIHLGKLVNMMNGFYWKIPTMKCLWYPKISIIQNQFWYNVNAFWLLMLALCIDFVFFCFKKPVWAAKMSKRITEQVNVLSYFATREWSFDEDRFTNLWNKLGDEDKNIFPFNSNTIDWDKYLFSCTLGIRVYLLKDPGTTFPKAKAKFISMFAVHYTIVALFYYFLYIVFKFLEFEADVKRLVRLAYTNASPTFQGTLAIETFVNGIRDGEIKKVLQLSRYQTSSEALIRALEVEAAYNSSRTWHKVRIAELDEEKNDKVEKLLEKLSQQMDGLSRGLENVASQKKSLECYRCCLVVFN</sequence>
<dbReference type="InterPro" id="IPR036291">
    <property type="entry name" value="NAD(P)-bd_dom_sf"/>
</dbReference>
<feature type="transmembrane region" description="Helical" evidence="10">
    <location>
        <begin position="454"/>
        <end position="476"/>
    </location>
</feature>
<evidence type="ECO:0000313" key="14">
    <source>
        <dbReference type="EMBL" id="KAJ3641735.1"/>
    </source>
</evidence>
<reference evidence="14" key="1">
    <citation type="journal article" date="2023" name="G3 (Bethesda)">
        <title>Whole genome assemblies of Zophobas morio and Tenebrio molitor.</title>
        <authorList>
            <person name="Kaur S."/>
            <person name="Stinson S.A."/>
            <person name="diCenzo G.C."/>
        </authorList>
    </citation>
    <scope>NUCLEOTIDE SEQUENCE</scope>
    <source>
        <strain evidence="14">QUZm001</strain>
    </source>
</reference>
<keyword evidence="15" id="KW-1185">Reference proteome</keyword>
<keyword evidence="10" id="KW-0560">Oxidoreductase</keyword>
<dbReference type="InterPro" id="IPR033640">
    <property type="entry name" value="FAR_C"/>
</dbReference>
<comment type="catalytic activity">
    <reaction evidence="9 10">
        <text>a long-chain fatty acyl-CoA + 2 NADPH + 2 H(+) = a long-chain primary fatty alcohol + 2 NADP(+) + CoA</text>
        <dbReference type="Rhea" id="RHEA:52716"/>
        <dbReference type="ChEBI" id="CHEBI:15378"/>
        <dbReference type="ChEBI" id="CHEBI:57287"/>
        <dbReference type="ChEBI" id="CHEBI:57783"/>
        <dbReference type="ChEBI" id="CHEBI:58349"/>
        <dbReference type="ChEBI" id="CHEBI:77396"/>
        <dbReference type="ChEBI" id="CHEBI:83139"/>
        <dbReference type="EC" id="1.2.1.84"/>
    </reaction>
</comment>
<organism evidence="14 15">
    <name type="scientific">Zophobas morio</name>
    <dbReference type="NCBI Taxonomy" id="2755281"/>
    <lineage>
        <taxon>Eukaryota</taxon>
        <taxon>Metazoa</taxon>
        <taxon>Ecdysozoa</taxon>
        <taxon>Arthropoda</taxon>
        <taxon>Hexapoda</taxon>
        <taxon>Insecta</taxon>
        <taxon>Pterygota</taxon>
        <taxon>Neoptera</taxon>
        <taxon>Endopterygota</taxon>
        <taxon>Coleoptera</taxon>
        <taxon>Polyphaga</taxon>
        <taxon>Cucujiformia</taxon>
        <taxon>Tenebrionidae</taxon>
        <taxon>Zophobas</taxon>
    </lineage>
</organism>
<dbReference type="PANTHER" id="PTHR11011:SF60">
    <property type="entry name" value="FATTY ACYL-COA REDUCTASE-RELATED"/>
    <property type="match status" value="1"/>
</dbReference>
<comment type="caution">
    <text evidence="14">The sequence shown here is derived from an EMBL/GenBank/DDBJ whole genome shotgun (WGS) entry which is preliminary data.</text>
</comment>
<dbReference type="SUPFAM" id="SSF51735">
    <property type="entry name" value="NAD(P)-binding Rossmann-fold domains"/>
    <property type="match status" value="1"/>
</dbReference>
<evidence type="ECO:0000256" key="10">
    <source>
        <dbReference type="RuleBase" id="RU363097"/>
    </source>
</evidence>
<dbReference type="CDD" id="cd09071">
    <property type="entry name" value="FAR_C"/>
    <property type="match status" value="1"/>
</dbReference>
<feature type="transmembrane region" description="Helical" evidence="10">
    <location>
        <begin position="342"/>
        <end position="365"/>
    </location>
</feature>
<dbReference type="Proteomes" id="UP001168821">
    <property type="component" value="Unassembled WGS sequence"/>
</dbReference>
<keyword evidence="8 10" id="KW-0472">Membrane</keyword>
<dbReference type="Pfam" id="PF07993">
    <property type="entry name" value="NAD_binding_4"/>
    <property type="match status" value="1"/>
</dbReference>
<evidence type="ECO:0000256" key="4">
    <source>
        <dbReference type="ARBA" id="ARBA00022692"/>
    </source>
</evidence>
<dbReference type="PANTHER" id="PTHR11011">
    <property type="entry name" value="MALE STERILITY PROTEIN 2-RELATED"/>
    <property type="match status" value="1"/>
</dbReference>
<evidence type="ECO:0000259" key="13">
    <source>
        <dbReference type="Pfam" id="PF07993"/>
    </source>
</evidence>
<keyword evidence="6 10" id="KW-1133">Transmembrane helix</keyword>
<feature type="domain" description="Fatty acyl-CoA reductase C-terminal" evidence="12">
    <location>
        <begin position="353"/>
        <end position="442"/>
    </location>
</feature>
<evidence type="ECO:0000256" key="2">
    <source>
        <dbReference type="ARBA" id="ARBA00005928"/>
    </source>
</evidence>
<evidence type="ECO:0000256" key="1">
    <source>
        <dbReference type="ARBA" id="ARBA00004141"/>
    </source>
</evidence>
<dbReference type="GO" id="GO:0005777">
    <property type="term" value="C:peroxisome"/>
    <property type="evidence" value="ECO:0007669"/>
    <property type="project" value="TreeGrafter"/>
</dbReference>
<proteinExistence type="inferred from homology"/>
<comment type="subcellular location">
    <subcellularLocation>
        <location evidence="1">Membrane</location>
        <topology evidence="1">Multi-pass membrane protein</topology>
    </subcellularLocation>
</comment>
<dbReference type="GO" id="GO:0080019">
    <property type="term" value="F:alcohol-forming very long-chain fatty acyl-CoA reductase activity"/>
    <property type="evidence" value="ECO:0007669"/>
    <property type="project" value="InterPro"/>
</dbReference>
<keyword evidence="5 10" id="KW-0521">NADP</keyword>
<dbReference type="AlphaFoldDB" id="A0AA38M2W1"/>
<comment type="function">
    <text evidence="10">Catalyzes the reduction of fatty acyl-CoA to fatty alcohols.</text>
</comment>
<dbReference type="GO" id="GO:0035336">
    <property type="term" value="P:long-chain fatty-acyl-CoA metabolic process"/>
    <property type="evidence" value="ECO:0007669"/>
    <property type="project" value="TreeGrafter"/>
</dbReference>
<evidence type="ECO:0000256" key="9">
    <source>
        <dbReference type="ARBA" id="ARBA00052530"/>
    </source>
</evidence>
<keyword evidence="4 10" id="KW-0812">Transmembrane</keyword>